<dbReference type="InterPro" id="IPR036388">
    <property type="entry name" value="WH-like_DNA-bd_sf"/>
</dbReference>
<name>A0A934QCW8_9MICO</name>
<organism evidence="6 7">
    <name type="scientific">Leucobacter edaphi</name>
    <dbReference type="NCBI Taxonomy" id="2796472"/>
    <lineage>
        <taxon>Bacteria</taxon>
        <taxon>Bacillati</taxon>
        <taxon>Actinomycetota</taxon>
        <taxon>Actinomycetes</taxon>
        <taxon>Micrococcales</taxon>
        <taxon>Microbacteriaceae</taxon>
        <taxon>Leucobacter</taxon>
    </lineage>
</organism>
<dbReference type="AlphaFoldDB" id="A0A934QCW8"/>
<dbReference type="GO" id="GO:0003700">
    <property type="term" value="F:DNA-binding transcription factor activity"/>
    <property type="evidence" value="ECO:0007669"/>
    <property type="project" value="InterPro"/>
</dbReference>
<dbReference type="Gene3D" id="1.10.10.10">
    <property type="entry name" value="Winged helix-like DNA-binding domain superfamily/Winged helix DNA-binding domain"/>
    <property type="match status" value="1"/>
</dbReference>
<dbReference type="Pfam" id="PF03466">
    <property type="entry name" value="LysR_substrate"/>
    <property type="match status" value="1"/>
</dbReference>
<dbReference type="PANTHER" id="PTHR30346">
    <property type="entry name" value="TRANSCRIPTIONAL DUAL REGULATOR HCAR-RELATED"/>
    <property type="match status" value="1"/>
</dbReference>
<evidence type="ECO:0000256" key="4">
    <source>
        <dbReference type="ARBA" id="ARBA00023163"/>
    </source>
</evidence>
<sequence length="322" mass="33906">MNEGSAVLDVAKLSLLREVAVHGGVTSAARALRMTPSNVSQQLRRLERDAGVALLEPRGRGVGLTPAAERLVRRAEDVLAILEEAESDLAAERSAGAGSVRLAGFHTFAAGLLGDVIARLHASAPGLELEFVQADPEEAFDEVLSRRADLAVIDEYDGHPLAPVPGLVRIPIGTEPIRALLPEGASDPATIDWAMEPAPSDAFRWARGVCRAAGFEPRVRFVSPDPNVHRSLLEQGVAAAFLPAIVADGLPSRIREVVDLPGPLRRTHALILRRGTERRPRIAACRAAITDALAAALGGPGSDAGAADAQRGAARIEAHDTV</sequence>
<evidence type="ECO:0000313" key="7">
    <source>
        <dbReference type="Proteomes" id="UP000618733"/>
    </source>
</evidence>
<dbReference type="GO" id="GO:0032993">
    <property type="term" value="C:protein-DNA complex"/>
    <property type="evidence" value="ECO:0007669"/>
    <property type="project" value="TreeGrafter"/>
</dbReference>
<gene>
    <name evidence="6" type="ORF">JD292_07425</name>
</gene>
<dbReference type="Pfam" id="PF00126">
    <property type="entry name" value="HTH_1"/>
    <property type="match status" value="1"/>
</dbReference>
<comment type="similarity">
    <text evidence="1">Belongs to the LysR transcriptional regulatory family.</text>
</comment>
<evidence type="ECO:0000256" key="2">
    <source>
        <dbReference type="ARBA" id="ARBA00023015"/>
    </source>
</evidence>
<comment type="caution">
    <text evidence="6">The sequence shown here is derived from an EMBL/GenBank/DDBJ whole genome shotgun (WGS) entry which is preliminary data.</text>
</comment>
<accession>A0A934QCW8</accession>
<proteinExistence type="inferred from homology"/>
<protein>
    <submittedName>
        <fullName evidence="6">LysR family transcriptional regulator</fullName>
    </submittedName>
</protein>
<keyword evidence="4" id="KW-0804">Transcription</keyword>
<evidence type="ECO:0000259" key="5">
    <source>
        <dbReference type="PROSITE" id="PS50931"/>
    </source>
</evidence>
<evidence type="ECO:0000256" key="1">
    <source>
        <dbReference type="ARBA" id="ARBA00009437"/>
    </source>
</evidence>
<dbReference type="PANTHER" id="PTHR30346:SF29">
    <property type="entry name" value="LYSR SUBSTRATE-BINDING"/>
    <property type="match status" value="1"/>
</dbReference>
<keyword evidence="7" id="KW-1185">Reference proteome</keyword>
<dbReference type="Gene3D" id="3.40.190.10">
    <property type="entry name" value="Periplasmic binding protein-like II"/>
    <property type="match status" value="2"/>
</dbReference>
<dbReference type="RefSeq" id="WP_200132109.1">
    <property type="nucleotide sequence ID" value="NZ_JAEHOI010000006.1"/>
</dbReference>
<keyword evidence="3" id="KW-0238">DNA-binding</keyword>
<dbReference type="SUPFAM" id="SSF53850">
    <property type="entry name" value="Periplasmic binding protein-like II"/>
    <property type="match status" value="1"/>
</dbReference>
<reference evidence="6" key="1">
    <citation type="submission" date="2020-12" db="EMBL/GenBank/DDBJ databases">
        <title>Leucobacter sp. CAS2, isolated from Chromium sludge.</title>
        <authorList>
            <person name="Xu Z."/>
        </authorList>
    </citation>
    <scope>NUCLEOTIDE SEQUENCE</scope>
    <source>
        <strain evidence="6">CSA2</strain>
    </source>
</reference>
<dbReference type="InterPro" id="IPR005119">
    <property type="entry name" value="LysR_subst-bd"/>
</dbReference>
<dbReference type="SUPFAM" id="SSF46785">
    <property type="entry name" value="Winged helix' DNA-binding domain"/>
    <property type="match status" value="1"/>
</dbReference>
<keyword evidence="2" id="KW-0805">Transcription regulation</keyword>
<dbReference type="EMBL" id="JAEHOI010000006">
    <property type="protein sequence ID" value="MBK0421903.1"/>
    <property type="molecule type" value="Genomic_DNA"/>
</dbReference>
<dbReference type="InterPro" id="IPR036390">
    <property type="entry name" value="WH_DNA-bd_sf"/>
</dbReference>
<dbReference type="PROSITE" id="PS50931">
    <property type="entry name" value="HTH_LYSR"/>
    <property type="match status" value="1"/>
</dbReference>
<feature type="domain" description="HTH lysR-type" evidence="5">
    <location>
        <begin position="8"/>
        <end position="65"/>
    </location>
</feature>
<evidence type="ECO:0000256" key="3">
    <source>
        <dbReference type="ARBA" id="ARBA00023125"/>
    </source>
</evidence>
<dbReference type="Proteomes" id="UP000618733">
    <property type="component" value="Unassembled WGS sequence"/>
</dbReference>
<dbReference type="InterPro" id="IPR000847">
    <property type="entry name" value="LysR_HTH_N"/>
</dbReference>
<dbReference type="GO" id="GO:0003677">
    <property type="term" value="F:DNA binding"/>
    <property type="evidence" value="ECO:0007669"/>
    <property type="project" value="UniProtKB-KW"/>
</dbReference>
<evidence type="ECO:0000313" key="6">
    <source>
        <dbReference type="EMBL" id="MBK0421903.1"/>
    </source>
</evidence>